<dbReference type="PANTHER" id="PTHR33223">
    <property type="entry name" value="CCHC-TYPE DOMAIN-CONTAINING PROTEIN"/>
    <property type="match status" value="1"/>
</dbReference>
<evidence type="ECO:0000313" key="1">
    <source>
        <dbReference type="Proteomes" id="UP000189701"/>
    </source>
</evidence>
<reference evidence="2" key="2">
    <citation type="submission" date="2025-08" db="UniProtKB">
        <authorList>
            <consortium name="RefSeq"/>
        </authorList>
    </citation>
    <scope>IDENTIFICATION</scope>
    <source>
        <tissue evidence="2">Leaf</tissue>
    </source>
</reference>
<sequence length="153" mass="17867">MHHSYDEAFWLDFSFSEFGHRGLHKLHHSRSGFTALPAGFKMPKFDLYDGYGDPVSHLTFCSKMRGTGGKDELLMAYFSQSLSGATLEWYTLQDNSRWYTWDDLAQAFARHFHFNVDIVLDCLSLTKVEKNPSESFKEYGFQWREQKTQSTLQ</sequence>
<proteinExistence type="predicted"/>
<reference evidence="1" key="1">
    <citation type="journal article" date="2013" name="Genome Biol.">
        <title>Reference genomes and transcriptomes of Nicotiana sylvestris and Nicotiana tomentosiformis.</title>
        <authorList>
            <person name="Sierro N."/>
            <person name="Battey J.N."/>
            <person name="Ouadi S."/>
            <person name="Bovet L."/>
            <person name="Goepfert S."/>
            <person name="Bakaher N."/>
            <person name="Peitsch M.C."/>
            <person name="Ivanov N.V."/>
        </authorList>
    </citation>
    <scope>NUCLEOTIDE SEQUENCE [LARGE SCALE GENOMIC DNA]</scope>
</reference>
<dbReference type="PANTHER" id="PTHR33223:SF8">
    <property type="entry name" value="OS04G0172440 PROTEIN"/>
    <property type="match status" value="1"/>
</dbReference>
<name>A0A1U7WH18_NICSY</name>
<dbReference type="AlphaFoldDB" id="A0A1U7WH18"/>
<keyword evidence="1" id="KW-1185">Reference proteome</keyword>
<evidence type="ECO:0000313" key="2">
    <source>
        <dbReference type="RefSeq" id="XP_009776551.1"/>
    </source>
</evidence>
<organism evidence="1 2">
    <name type="scientific">Nicotiana sylvestris</name>
    <name type="common">Wood tobacco</name>
    <name type="synonym">South American tobacco</name>
    <dbReference type="NCBI Taxonomy" id="4096"/>
    <lineage>
        <taxon>Eukaryota</taxon>
        <taxon>Viridiplantae</taxon>
        <taxon>Streptophyta</taxon>
        <taxon>Embryophyta</taxon>
        <taxon>Tracheophyta</taxon>
        <taxon>Spermatophyta</taxon>
        <taxon>Magnoliopsida</taxon>
        <taxon>eudicotyledons</taxon>
        <taxon>Gunneridae</taxon>
        <taxon>Pentapetalae</taxon>
        <taxon>asterids</taxon>
        <taxon>lamiids</taxon>
        <taxon>Solanales</taxon>
        <taxon>Solanaceae</taxon>
        <taxon>Nicotianoideae</taxon>
        <taxon>Nicotianeae</taxon>
        <taxon>Nicotiana</taxon>
    </lineage>
</organism>
<protein>
    <submittedName>
        <fullName evidence="2">Uncharacterized protein LOC104226301</fullName>
    </submittedName>
</protein>
<dbReference type="RefSeq" id="XP_009776551.1">
    <property type="nucleotide sequence ID" value="XM_009778249.1"/>
</dbReference>
<accession>A0A1U7WH18</accession>
<dbReference type="Proteomes" id="UP000189701">
    <property type="component" value="Unplaced"/>
</dbReference>
<gene>
    <name evidence="2" type="primary">LOC104226301</name>
</gene>